<feature type="compositionally biased region" description="Polar residues" evidence="1">
    <location>
        <begin position="269"/>
        <end position="295"/>
    </location>
</feature>
<evidence type="ECO:0000256" key="2">
    <source>
        <dbReference type="SAM" id="Phobius"/>
    </source>
</evidence>
<reference evidence="4" key="2">
    <citation type="submission" date="2025-08" db="UniProtKB">
        <authorList>
            <consortium name="Ensembl"/>
        </authorList>
    </citation>
    <scope>IDENTIFICATION</scope>
</reference>
<feature type="transmembrane region" description="Helical" evidence="2">
    <location>
        <begin position="440"/>
        <end position="466"/>
    </location>
</feature>
<dbReference type="STRING" id="30611.ENSOGAP00000021823"/>
<dbReference type="OMA" id="TFGLQCC"/>
<dbReference type="InParanoid" id="H0Y0D0"/>
<feature type="signal peptide" evidence="3">
    <location>
        <begin position="1"/>
        <end position="28"/>
    </location>
</feature>
<dbReference type="PANTHER" id="PTHR22094:SF0">
    <property type="entry name" value="MUCIN-LIKE PROTEIN 3"/>
    <property type="match status" value="1"/>
</dbReference>
<sequence length="513" mass="56460">MKLAHSLSSTFGLQCCLLFLLASWEAGATTFQEWQEAGKSPTSDHSFPLTFSPVYGSPSVHIVLHSGQRLPDLPKSTETQKLKHHCNSTHHSKPMHKPKDNSKVTDQKRSTVDHEAPSTSKQNSSNQGKEPIIRNERSVNSVDFTTTHKESSDKKHLTPDPKRKTCRSTTRDSNKTTRPLEKTTITLGNKTNTSHETTLPFHTSDNSGSNKTPTSSSEKNTAATKTTYKAIRTPQKSEKPDDYRTTVASDTLQIKTTKYIKDTMSATNEKTTSFSANPTQHGDKTTLANEKTTPSPETPMEHPEKSTSVHLKKTTLSLWKTTPVLTKPTENLEKTTLASETIQISVKSTDNQEKTAAVTKTIRPPVKVTGDKSITTASPSLNKTKVTHLVPIGSFTITASRKELSSMMSEAIGNKNHQNQNKAGSQAGLHPGQMGENDSFPAWAIVIVILVAVILLLVFLGLIFLVSYMMRTRRALTQNTQDNDPEDEGGPNSYPVYLMEQQTLGMGQIPSPR</sequence>
<evidence type="ECO:0008006" key="6">
    <source>
        <dbReference type="Google" id="ProtNLM"/>
    </source>
</evidence>
<name>H0Y0D0_OTOGA</name>
<reference evidence="5" key="1">
    <citation type="submission" date="2011-03" db="EMBL/GenBank/DDBJ databases">
        <title>Version 3 of the genome sequence of Otolemur garnettii (Bushbaby).</title>
        <authorList>
            <consortium name="The Broad Institute Genome Sequencing Platform"/>
            <person name="Di Palma F."/>
            <person name="Johnson J."/>
            <person name="Lander E.S."/>
            <person name="Lindblad-Toh K."/>
            <person name="Jaffe D.B."/>
            <person name="Gnerre S."/>
            <person name="MacCallum I."/>
            <person name="Przybylski D."/>
            <person name="Ribeiro F.J."/>
            <person name="Burton J.N."/>
            <person name="Walker B.J."/>
            <person name="Sharpe T."/>
            <person name="Hall G."/>
        </authorList>
    </citation>
    <scope>NUCLEOTIDE SEQUENCE [LARGE SCALE GENOMIC DNA]</scope>
</reference>
<dbReference type="PANTHER" id="PTHR22094">
    <property type="entry name" value="DIFFUSE PANBRONCHIOLITIS CRITICAL REGION GENE 1"/>
    <property type="match status" value="1"/>
</dbReference>
<protein>
    <recommendedName>
        <fullName evidence="6">Mucin like 3</fullName>
    </recommendedName>
</protein>
<dbReference type="eggNOG" id="ENOG502S7U9">
    <property type="taxonomic scope" value="Eukaryota"/>
</dbReference>
<dbReference type="EMBL" id="AAQR03060125">
    <property type="status" value="NOT_ANNOTATED_CDS"/>
    <property type="molecule type" value="Genomic_DNA"/>
</dbReference>
<feature type="region of interest" description="Disordered" evidence="1">
    <location>
        <begin position="269"/>
        <end position="311"/>
    </location>
</feature>
<reference evidence="4" key="3">
    <citation type="submission" date="2025-09" db="UniProtKB">
        <authorList>
            <consortium name="Ensembl"/>
        </authorList>
    </citation>
    <scope>IDENTIFICATION</scope>
</reference>
<evidence type="ECO:0000256" key="3">
    <source>
        <dbReference type="SAM" id="SignalP"/>
    </source>
</evidence>
<accession>H0Y0D0</accession>
<dbReference type="Ensembl" id="ENSOGAT00000032126.1">
    <property type="protein sequence ID" value="ENSOGAP00000021823.1"/>
    <property type="gene ID" value="ENSOGAG00000032678.1"/>
</dbReference>
<proteinExistence type="predicted"/>
<feature type="compositionally biased region" description="Basic and acidic residues" evidence="1">
    <location>
        <begin position="97"/>
        <end position="116"/>
    </location>
</feature>
<feature type="chain" id="PRO_5003546271" description="Mucin like 3" evidence="3">
    <location>
        <begin position="29"/>
        <end position="513"/>
    </location>
</feature>
<dbReference type="HOGENOM" id="CLU_040657_1_0_1"/>
<feature type="compositionally biased region" description="Basic and acidic residues" evidence="1">
    <location>
        <begin position="146"/>
        <end position="181"/>
    </location>
</feature>
<feature type="compositionally biased region" description="Polar residues" evidence="1">
    <location>
        <begin position="117"/>
        <end position="128"/>
    </location>
</feature>
<keyword evidence="2" id="KW-0472">Membrane</keyword>
<keyword evidence="2" id="KW-0812">Transmembrane</keyword>
<keyword evidence="3" id="KW-0732">Signal</keyword>
<dbReference type="GeneTree" id="ENSGT00390000016847"/>
<organism evidence="4 5">
    <name type="scientific">Otolemur garnettii</name>
    <name type="common">Small-eared galago</name>
    <name type="synonym">Garnett's greater bushbaby</name>
    <dbReference type="NCBI Taxonomy" id="30611"/>
    <lineage>
        <taxon>Eukaryota</taxon>
        <taxon>Metazoa</taxon>
        <taxon>Chordata</taxon>
        <taxon>Craniata</taxon>
        <taxon>Vertebrata</taxon>
        <taxon>Euteleostomi</taxon>
        <taxon>Mammalia</taxon>
        <taxon>Eutheria</taxon>
        <taxon>Euarchontoglires</taxon>
        <taxon>Primates</taxon>
        <taxon>Strepsirrhini</taxon>
        <taxon>Lorisiformes</taxon>
        <taxon>Galagidae</taxon>
        <taxon>Otolemur</taxon>
    </lineage>
</organism>
<feature type="region of interest" description="Disordered" evidence="1">
    <location>
        <begin position="70"/>
        <end position="226"/>
    </location>
</feature>
<keyword evidence="2" id="KW-1133">Transmembrane helix</keyword>
<keyword evidence="5" id="KW-1185">Reference proteome</keyword>
<dbReference type="AlphaFoldDB" id="H0Y0D0"/>
<dbReference type="Proteomes" id="UP000005225">
    <property type="component" value="Unassembled WGS sequence"/>
</dbReference>
<evidence type="ECO:0000313" key="5">
    <source>
        <dbReference type="Proteomes" id="UP000005225"/>
    </source>
</evidence>
<feature type="compositionally biased region" description="Basic residues" evidence="1">
    <location>
        <begin position="82"/>
        <end position="96"/>
    </location>
</feature>
<evidence type="ECO:0000313" key="4">
    <source>
        <dbReference type="Ensembl" id="ENSOGAP00000021823.1"/>
    </source>
</evidence>
<dbReference type="InterPro" id="IPR026623">
    <property type="entry name" value="MUCL3"/>
</dbReference>
<evidence type="ECO:0000256" key="1">
    <source>
        <dbReference type="SAM" id="MobiDB-lite"/>
    </source>
</evidence>
<feature type="compositionally biased region" description="Polar residues" evidence="1">
    <location>
        <begin position="183"/>
        <end position="218"/>
    </location>
</feature>